<protein>
    <submittedName>
        <fullName evidence="2">Uncharacterized protein</fullName>
    </submittedName>
</protein>
<keyword evidence="1" id="KW-0812">Transmembrane</keyword>
<organism evidence="2 3">
    <name type="scientific">Botryosphaeria parva (strain UCR-NP2)</name>
    <name type="common">Grapevine canker fungus</name>
    <name type="synonym">Neofusicoccum parvum</name>
    <dbReference type="NCBI Taxonomy" id="1287680"/>
    <lineage>
        <taxon>Eukaryota</taxon>
        <taxon>Fungi</taxon>
        <taxon>Dikarya</taxon>
        <taxon>Ascomycota</taxon>
        <taxon>Pezizomycotina</taxon>
        <taxon>Dothideomycetes</taxon>
        <taxon>Dothideomycetes incertae sedis</taxon>
        <taxon>Botryosphaeriales</taxon>
        <taxon>Botryosphaeriaceae</taxon>
        <taxon>Neofusicoccum</taxon>
    </lineage>
</organism>
<gene>
    <name evidence="2" type="ORF">UCRNP2_7043</name>
</gene>
<keyword evidence="1" id="KW-1133">Transmembrane helix</keyword>
<evidence type="ECO:0000313" key="3">
    <source>
        <dbReference type="Proteomes" id="UP000013521"/>
    </source>
</evidence>
<name>R1EFG0_BOTPV</name>
<evidence type="ECO:0000313" key="2">
    <source>
        <dbReference type="EMBL" id="EOD46247.1"/>
    </source>
</evidence>
<dbReference type="OrthoDB" id="1046782at2759"/>
<dbReference type="AlphaFoldDB" id="R1EFG0"/>
<keyword evidence="1" id="KW-0472">Membrane</keyword>
<sequence>MFNAQRKRVIREAVWKPWRPGRLKEHENVLPSLQSIQHEKLSAREEDIQFLEFWNYEDSDTTQPRTASFAGIIHDDHVADWLDQRGPFCLRNPNRAAVGGIRILVCEQRESDPLTFPLSRDSYLLLVVKPPSNAPTSSAGLSLSHDLTTGITTAFVYGPGLLSSGGGGSPASRPRPPPQAPHLRELLESCGPALWAHPLLLPALLLASSVERTQAFLEDELSARIAAVEAELFDPTAAVARRAAEKRRDLDALMAEVNEVAAEGLRNSLTQTTNLLTAHLAATATRDGASVKTIALLCTLFLPAIFVATNTPSNRQTLITTFTCSTHTNSSTSTTSTTTTSSNPLLSKNLRTYWATTIPLTLLLLAFWLLHTRSTTRTFLHHAAAIRSGQDPLRPPAPPAYTASSTATAIAASTVAGVPGVPGVGVLLRWLYI</sequence>
<dbReference type="Proteomes" id="UP000013521">
    <property type="component" value="Unassembled WGS sequence"/>
</dbReference>
<feature type="transmembrane region" description="Helical" evidence="1">
    <location>
        <begin position="352"/>
        <end position="370"/>
    </location>
</feature>
<dbReference type="HOGENOM" id="CLU_633120_0_0_1"/>
<dbReference type="EMBL" id="KB916474">
    <property type="protein sequence ID" value="EOD46247.1"/>
    <property type="molecule type" value="Genomic_DNA"/>
</dbReference>
<accession>R1EFG0</accession>
<reference evidence="3" key="1">
    <citation type="journal article" date="2013" name="Genome Announc.">
        <title>Draft genome sequence of Neofusicoccum parvum isolate UCR-NP2, a fungal vascular pathogen associated with grapevine cankers.</title>
        <authorList>
            <person name="Blanco-Ulate B."/>
            <person name="Rolshausen P."/>
            <person name="Cantu D."/>
        </authorList>
    </citation>
    <scope>NUCLEOTIDE SEQUENCE [LARGE SCALE GENOMIC DNA]</scope>
    <source>
        <strain evidence="3">UCR-NP2</strain>
    </source>
</reference>
<proteinExistence type="predicted"/>
<evidence type="ECO:0000256" key="1">
    <source>
        <dbReference type="SAM" id="Phobius"/>
    </source>
</evidence>
<feature type="transmembrane region" description="Helical" evidence="1">
    <location>
        <begin position="289"/>
        <end position="308"/>
    </location>
</feature>
<dbReference type="KEGG" id="npa:UCRNP2_7043"/>